<keyword evidence="3" id="KW-1185">Reference proteome</keyword>
<name>A0AAV4N457_9ARAC</name>
<dbReference type="EMBL" id="BPLQ01001128">
    <property type="protein sequence ID" value="GIX78798.1"/>
    <property type="molecule type" value="Genomic_DNA"/>
</dbReference>
<sequence>MKHPPLRTGAQNKWQGPGRPSMGQGGDLLGLISGGEEKPMDGPQDRGGGPLDTRMQRTQTQLALFLGRRMDSYKRMPSKISCDAFFQRELSMLG</sequence>
<feature type="compositionally biased region" description="Basic and acidic residues" evidence="1">
    <location>
        <begin position="35"/>
        <end position="44"/>
    </location>
</feature>
<evidence type="ECO:0000313" key="2">
    <source>
        <dbReference type="EMBL" id="GIX78798.1"/>
    </source>
</evidence>
<evidence type="ECO:0000256" key="1">
    <source>
        <dbReference type="SAM" id="MobiDB-lite"/>
    </source>
</evidence>
<protein>
    <submittedName>
        <fullName evidence="2">Uncharacterized protein</fullName>
    </submittedName>
</protein>
<feature type="region of interest" description="Disordered" evidence="1">
    <location>
        <begin position="1"/>
        <end position="55"/>
    </location>
</feature>
<organism evidence="2 3">
    <name type="scientific">Caerostris darwini</name>
    <dbReference type="NCBI Taxonomy" id="1538125"/>
    <lineage>
        <taxon>Eukaryota</taxon>
        <taxon>Metazoa</taxon>
        <taxon>Ecdysozoa</taxon>
        <taxon>Arthropoda</taxon>
        <taxon>Chelicerata</taxon>
        <taxon>Arachnida</taxon>
        <taxon>Araneae</taxon>
        <taxon>Araneomorphae</taxon>
        <taxon>Entelegynae</taxon>
        <taxon>Araneoidea</taxon>
        <taxon>Araneidae</taxon>
        <taxon>Caerostris</taxon>
    </lineage>
</organism>
<reference evidence="2 3" key="1">
    <citation type="submission" date="2021-06" db="EMBL/GenBank/DDBJ databases">
        <title>Caerostris darwini draft genome.</title>
        <authorList>
            <person name="Kono N."/>
            <person name="Arakawa K."/>
        </authorList>
    </citation>
    <scope>NUCLEOTIDE SEQUENCE [LARGE SCALE GENOMIC DNA]</scope>
</reference>
<comment type="caution">
    <text evidence="2">The sequence shown here is derived from an EMBL/GenBank/DDBJ whole genome shotgun (WGS) entry which is preliminary data.</text>
</comment>
<dbReference type="AlphaFoldDB" id="A0AAV4N457"/>
<proteinExistence type="predicted"/>
<dbReference type="Proteomes" id="UP001054837">
    <property type="component" value="Unassembled WGS sequence"/>
</dbReference>
<accession>A0AAV4N457</accession>
<gene>
    <name evidence="2" type="ORF">CDAR_402761</name>
</gene>
<evidence type="ECO:0000313" key="3">
    <source>
        <dbReference type="Proteomes" id="UP001054837"/>
    </source>
</evidence>